<dbReference type="EMBL" id="JADJIB010000004">
    <property type="protein sequence ID" value="MBK7273997.1"/>
    <property type="molecule type" value="Genomic_DNA"/>
</dbReference>
<comment type="caution">
    <text evidence="5">The sequence shown here is derived from an EMBL/GenBank/DDBJ whole genome shotgun (WGS) entry which is preliminary data.</text>
</comment>
<evidence type="ECO:0000256" key="2">
    <source>
        <dbReference type="ARBA" id="ARBA00023315"/>
    </source>
</evidence>
<sequence>MSIDHAAPPQTAHATRHTAPAAGVGLVLRPARADEAPLLSELALRSKGWWGHSASFLRACEAELTLSPEQAAKAVLVEVDGVVAGFHLLAPSSVGSDVGELDMLFVDPPFIGSGIGRILFEDARRSAAGRGWTRVQIEADPQARPFYERLGAVQVGERLSRSVPGRSLPLFELTLRGGGSSRPIGRATYWR</sequence>
<dbReference type="InterPro" id="IPR050832">
    <property type="entry name" value="Bact_Acetyltransf"/>
</dbReference>
<dbReference type="SUPFAM" id="SSF55729">
    <property type="entry name" value="Acyl-CoA N-acyltransferases (Nat)"/>
    <property type="match status" value="1"/>
</dbReference>
<evidence type="ECO:0000256" key="1">
    <source>
        <dbReference type="ARBA" id="ARBA00022679"/>
    </source>
</evidence>
<dbReference type="CDD" id="cd04301">
    <property type="entry name" value="NAT_SF"/>
    <property type="match status" value="1"/>
</dbReference>
<accession>A0A935IX40</accession>
<dbReference type="PANTHER" id="PTHR43877:SF1">
    <property type="entry name" value="ACETYLTRANSFERASE"/>
    <property type="match status" value="1"/>
</dbReference>
<gene>
    <name evidence="4" type="ORF">IPF40_12045</name>
    <name evidence="5" type="ORF">IPI13_12780</name>
    <name evidence="6" type="ORF">IPP00_10120</name>
</gene>
<dbReference type="Pfam" id="PF00583">
    <property type="entry name" value="Acetyltransf_1"/>
    <property type="match status" value="1"/>
</dbReference>
<proteinExistence type="predicted"/>
<dbReference type="InterPro" id="IPR000182">
    <property type="entry name" value="GNAT_dom"/>
</dbReference>
<dbReference type="Gene3D" id="3.40.630.30">
    <property type="match status" value="1"/>
</dbReference>
<dbReference type="EMBL" id="JADKGK010000020">
    <property type="protein sequence ID" value="MBL0004315.1"/>
    <property type="molecule type" value="Genomic_DNA"/>
</dbReference>
<evidence type="ECO:0000313" key="5">
    <source>
        <dbReference type="EMBL" id="MBK7273997.1"/>
    </source>
</evidence>
<keyword evidence="2" id="KW-0012">Acyltransferase</keyword>
<reference evidence="7 8" key="1">
    <citation type="submission" date="2020-10" db="EMBL/GenBank/DDBJ databases">
        <title>Connecting structure to function with the recovery of over 1000 high-quality activated sludge metagenome-assembled genomes encoding full-length rRNA genes using long-read sequencing.</title>
        <authorList>
            <person name="Singleton C.M."/>
            <person name="Petriglieri F."/>
            <person name="Kristensen J.M."/>
            <person name="Kirkegaard R.H."/>
            <person name="Michaelsen T.Y."/>
            <person name="Andersen M.H."/>
            <person name="Karst S.M."/>
            <person name="Dueholm M.S."/>
            <person name="Nielsen P.H."/>
            <person name="Albertsen M."/>
        </authorList>
    </citation>
    <scope>NUCLEOTIDE SEQUENCE [LARGE SCALE GENOMIC DNA]</scope>
    <source>
        <strain evidence="4">AalE_18-Q3-R2-46_BAT3C.188</strain>
        <strain evidence="5">Ega_18-Q3-R5-49_MAXAC.001</strain>
        <strain evidence="6">Ribe_18-Q3-R11-54_MAXAC.001</strain>
    </source>
</reference>
<evidence type="ECO:0000313" key="7">
    <source>
        <dbReference type="Proteomes" id="UP000718281"/>
    </source>
</evidence>
<dbReference type="Proteomes" id="UP000718281">
    <property type="component" value="Unassembled WGS sequence"/>
</dbReference>
<name>A0A935IX40_9MICO</name>
<evidence type="ECO:0000313" key="8">
    <source>
        <dbReference type="Proteomes" id="UP000726105"/>
    </source>
</evidence>
<dbReference type="Proteomes" id="UP000726105">
    <property type="component" value="Unassembled WGS sequence"/>
</dbReference>
<dbReference type="EMBL" id="JADIXZ010000005">
    <property type="protein sequence ID" value="MBK6301735.1"/>
    <property type="molecule type" value="Genomic_DNA"/>
</dbReference>
<dbReference type="Proteomes" id="UP000886632">
    <property type="component" value="Unassembled WGS sequence"/>
</dbReference>
<organism evidence="5 8">
    <name type="scientific">Candidatus Phosphoribacter hodrii</name>
    <dbReference type="NCBI Taxonomy" id="2953743"/>
    <lineage>
        <taxon>Bacteria</taxon>
        <taxon>Bacillati</taxon>
        <taxon>Actinomycetota</taxon>
        <taxon>Actinomycetes</taxon>
        <taxon>Micrococcales</taxon>
        <taxon>Dermatophilaceae</taxon>
        <taxon>Candidatus Phosphoribacter</taxon>
    </lineage>
</organism>
<dbReference type="PANTHER" id="PTHR43877">
    <property type="entry name" value="AMINOALKYLPHOSPHONATE N-ACETYLTRANSFERASE-RELATED-RELATED"/>
    <property type="match status" value="1"/>
</dbReference>
<feature type="domain" description="N-acetyltransferase" evidence="3">
    <location>
        <begin position="26"/>
        <end position="176"/>
    </location>
</feature>
<evidence type="ECO:0000259" key="3">
    <source>
        <dbReference type="PROSITE" id="PS51186"/>
    </source>
</evidence>
<evidence type="ECO:0000313" key="4">
    <source>
        <dbReference type="EMBL" id="MBK6301735.1"/>
    </source>
</evidence>
<evidence type="ECO:0000313" key="6">
    <source>
        <dbReference type="EMBL" id="MBL0004315.1"/>
    </source>
</evidence>
<dbReference type="AlphaFoldDB" id="A0A935IX40"/>
<dbReference type="InterPro" id="IPR016181">
    <property type="entry name" value="Acyl_CoA_acyltransferase"/>
</dbReference>
<dbReference type="PROSITE" id="PS51186">
    <property type="entry name" value="GNAT"/>
    <property type="match status" value="1"/>
</dbReference>
<keyword evidence="1" id="KW-0808">Transferase</keyword>
<dbReference type="GO" id="GO:0016747">
    <property type="term" value="F:acyltransferase activity, transferring groups other than amino-acyl groups"/>
    <property type="evidence" value="ECO:0007669"/>
    <property type="project" value="InterPro"/>
</dbReference>
<protein>
    <submittedName>
        <fullName evidence="5">GNAT family N-acetyltransferase</fullName>
    </submittedName>
</protein>